<evidence type="ECO:0000259" key="1">
    <source>
        <dbReference type="Pfam" id="PF01712"/>
    </source>
</evidence>
<dbReference type="InterPro" id="IPR031314">
    <property type="entry name" value="DNK_dom"/>
</dbReference>
<name>A0A6C0ILE0_9ZZZZ</name>
<dbReference type="GO" id="GO:0005524">
    <property type="term" value="F:ATP binding"/>
    <property type="evidence" value="ECO:0007669"/>
    <property type="project" value="InterPro"/>
</dbReference>
<dbReference type="InterPro" id="IPR002624">
    <property type="entry name" value="DCK/DGK"/>
</dbReference>
<dbReference type="PIRSF" id="PIRSF000705">
    <property type="entry name" value="DNK"/>
    <property type="match status" value="1"/>
</dbReference>
<accession>A0A6C0ILE0</accession>
<sequence length="234" mass="27174">MSNFTTHAEKAKIISIEGNIGSGKSTLLERLKKEYADNKGVVFLDEPVSCWNTIKDKEGVTMLEKFYSDQDRYSFPFQMMAYISRLAVMKDAIKSNPGKVFVTERCLYTDKYVFAKMLFDSGNIEDVNYQIYNKWFDTFTDEFTIKKIVYVHTNPEVAHKRTQVRNRNGESSISLEYLQGCHTYHNDMMTEMDKYGTDVVTLNGNIDIYENPEELNMWLSKIDDVVNENTKSND</sequence>
<dbReference type="EMBL" id="MN740207">
    <property type="protein sequence ID" value="QHT93450.1"/>
    <property type="molecule type" value="Genomic_DNA"/>
</dbReference>
<proteinExistence type="predicted"/>
<dbReference type="InterPro" id="IPR050566">
    <property type="entry name" value="Deoxyribonucleoside_kinase"/>
</dbReference>
<feature type="domain" description="Deoxynucleoside kinase" evidence="1">
    <location>
        <begin position="14"/>
        <end position="226"/>
    </location>
</feature>
<dbReference type="InterPro" id="IPR027417">
    <property type="entry name" value="P-loop_NTPase"/>
</dbReference>
<dbReference type="GO" id="GO:0005737">
    <property type="term" value="C:cytoplasm"/>
    <property type="evidence" value="ECO:0007669"/>
    <property type="project" value="TreeGrafter"/>
</dbReference>
<organism evidence="2">
    <name type="scientific">viral metagenome</name>
    <dbReference type="NCBI Taxonomy" id="1070528"/>
    <lineage>
        <taxon>unclassified sequences</taxon>
        <taxon>metagenomes</taxon>
        <taxon>organismal metagenomes</taxon>
    </lineage>
</organism>
<reference evidence="2" key="1">
    <citation type="journal article" date="2020" name="Nature">
        <title>Giant virus diversity and host interactions through global metagenomics.</title>
        <authorList>
            <person name="Schulz F."/>
            <person name="Roux S."/>
            <person name="Paez-Espino D."/>
            <person name="Jungbluth S."/>
            <person name="Walsh D.A."/>
            <person name="Denef V.J."/>
            <person name="McMahon K.D."/>
            <person name="Konstantinidis K.T."/>
            <person name="Eloe-Fadrosh E.A."/>
            <person name="Kyrpides N.C."/>
            <person name="Woyke T."/>
        </authorList>
    </citation>
    <scope>NUCLEOTIDE SEQUENCE</scope>
    <source>
        <strain evidence="2">GVMAG-M-3300024252-29</strain>
    </source>
</reference>
<dbReference type="Pfam" id="PF01712">
    <property type="entry name" value="dNK"/>
    <property type="match status" value="1"/>
</dbReference>
<dbReference type="PANTHER" id="PTHR10513">
    <property type="entry name" value="DEOXYNUCLEOSIDE KINASE"/>
    <property type="match status" value="1"/>
</dbReference>
<dbReference type="AlphaFoldDB" id="A0A6C0ILE0"/>
<dbReference type="GO" id="GO:0019136">
    <property type="term" value="F:deoxynucleoside kinase activity"/>
    <property type="evidence" value="ECO:0007669"/>
    <property type="project" value="InterPro"/>
</dbReference>
<dbReference type="Gene3D" id="3.40.50.300">
    <property type="entry name" value="P-loop containing nucleotide triphosphate hydrolases"/>
    <property type="match status" value="1"/>
</dbReference>
<protein>
    <recommendedName>
        <fullName evidence="1">Deoxynucleoside kinase domain-containing protein</fullName>
    </recommendedName>
</protein>
<dbReference type="CDD" id="cd01673">
    <property type="entry name" value="dNK"/>
    <property type="match status" value="1"/>
</dbReference>
<dbReference type="SUPFAM" id="SSF52540">
    <property type="entry name" value="P-loop containing nucleoside triphosphate hydrolases"/>
    <property type="match status" value="1"/>
</dbReference>
<evidence type="ECO:0000313" key="2">
    <source>
        <dbReference type="EMBL" id="QHT93450.1"/>
    </source>
</evidence>
<dbReference type="PANTHER" id="PTHR10513:SF35">
    <property type="entry name" value="DEOXYADENOSINE KINASE"/>
    <property type="match status" value="1"/>
</dbReference>